<proteinExistence type="predicted"/>
<evidence type="ECO:0000256" key="1">
    <source>
        <dbReference type="ARBA" id="ARBA00022741"/>
    </source>
</evidence>
<dbReference type="AlphaFoldDB" id="A0AAD5SDZ3"/>
<keyword evidence="6" id="KW-1185">Reference proteome</keyword>
<dbReference type="Gene3D" id="1.10.510.10">
    <property type="entry name" value="Transferase(Phosphotransferase) domain 1"/>
    <property type="match status" value="1"/>
</dbReference>
<evidence type="ECO:0000313" key="6">
    <source>
        <dbReference type="Proteomes" id="UP001212841"/>
    </source>
</evidence>
<dbReference type="GO" id="GO:0005524">
    <property type="term" value="F:ATP binding"/>
    <property type="evidence" value="ECO:0007669"/>
    <property type="project" value="UniProtKB-UniRule"/>
</dbReference>
<organism evidence="5 6">
    <name type="scientific">Rhizophlyctis rosea</name>
    <dbReference type="NCBI Taxonomy" id="64517"/>
    <lineage>
        <taxon>Eukaryota</taxon>
        <taxon>Fungi</taxon>
        <taxon>Fungi incertae sedis</taxon>
        <taxon>Chytridiomycota</taxon>
        <taxon>Chytridiomycota incertae sedis</taxon>
        <taxon>Chytridiomycetes</taxon>
        <taxon>Rhizophlyctidales</taxon>
        <taxon>Rhizophlyctidaceae</taxon>
        <taxon>Rhizophlyctis</taxon>
    </lineage>
</organism>
<evidence type="ECO:0000259" key="4">
    <source>
        <dbReference type="PROSITE" id="PS50011"/>
    </source>
</evidence>
<dbReference type="PANTHER" id="PTHR24418">
    <property type="entry name" value="TYROSINE-PROTEIN KINASE"/>
    <property type="match status" value="1"/>
</dbReference>
<dbReference type="PROSITE" id="PS50011">
    <property type="entry name" value="PROTEIN_KINASE_DOM"/>
    <property type="match status" value="1"/>
</dbReference>
<protein>
    <submittedName>
        <fullName evidence="5">Dual specificity testis-specific protein kinase 2</fullName>
    </submittedName>
</protein>
<feature type="domain" description="Protein kinase" evidence="4">
    <location>
        <begin position="14"/>
        <end position="179"/>
    </location>
</feature>
<keyword evidence="2 3" id="KW-0067">ATP-binding</keyword>
<feature type="binding site" evidence="3">
    <location>
        <position position="41"/>
    </location>
    <ligand>
        <name>ATP</name>
        <dbReference type="ChEBI" id="CHEBI:30616"/>
    </ligand>
</feature>
<keyword evidence="1 3" id="KW-0547">Nucleotide-binding</keyword>
<dbReference type="GO" id="GO:0004672">
    <property type="term" value="F:protein kinase activity"/>
    <property type="evidence" value="ECO:0007669"/>
    <property type="project" value="InterPro"/>
</dbReference>
<dbReference type="InterPro" id="IPR050198">
    <property type="entry name" value="Non-receptor_tyrosine_kinases"/>
</dbReference>
<dbReference type="Pfam" id="PF07714">
    <property type="entry name" value="PK_Tyr_Ser-Thr"/>
    <property type="match status" value="1"/>
</dbReference>
<keyword evidence="5" id="KW-0418">Kinase</keyword>
<gene>
    <name evidence="5" type="primary">TESK2</name>
    <name evidence="5" type="ORF">HK097_000125</name>
</gene>
<dbReference type="EMBL" id="JADGJD010001008">
    <property type="protein sequence ID" value="KAJ3047206.1"/>
    <property type="molecule type" value="Genomic_DNA"/>
</dbReference>
<accession>A0AAD5SDZ3</accession>
<dbReference type="InterPro" id="IPR017441">
    <property type="entry name" value="Protein_kinase_ATP_BS"/>
</dbReference>
<keyword evidence="5" id="KW-0808">Transferase</keyword>
<comment type="caution">
    <text evidence="5">The sequence shown here is derived from an EMBL/GenBank/DDBJ whole genome shotgun (WGS) entry which is preliminary data.</text>
</comment>
<sequence>MDVQVIPQNDIEFLKQDNILGSGGFGVVVKVKYDGDIVALKRTKFNATVANQNAKLRQEAEKMSRLNHPRIVRFHGLAVCDGLVHIMMEYMEAGSLHQYLHEHASDPISCDQMWMFASDIAMGIKYLHSKNAFHQDLKAANVLLTIVDGVPRAKLSDFGLTGMLNFSEPNPCRLDLHFD</sequence>
<dbReference type="PROSITE" id="PS00107">
    <property type="entry name" value="PROTEIN_KINASE_ATP"/>
    <property type="match status" value="1"/>
</dbReference>
<name>A0AAD5SDZ3_9FUNG</name>
<dbReference type="Proteomes" id="UP001212841">
    <property type="component" value="Unassembled WGS sequence"/>
</dbReference>
<dbReference type="InterPro" id="IPR001245">
    <property type="entry name" value="Ser-Thr/Tyr_kinase_cat_dom"/>
</dbReference>
<dbReference type="SUPFAM" id="SSF56112">
    <property type="entry name" value="Protein kinase-like (PK-like)"/>
    <property type="match status" value="1"/>
</dbReference>
<evidence type="ECO:0000313" key="5">
    <source>
        <dbReference type="EMBL" id="KAJ3047206.1"/>
    </source>
</evidence>
<reference evidence="5" key="1">
    <citation type="submission" date="2020-05" db="EMBL/GenBank/DDBJ databases">
        <title>Phylogenomic resolution of chytrid fungi.</title>
        <authorList>
            <person name="Stajich J.E."/>
            <person name="Amses K."/>
            <person name="Simmons R."/>
            <person name="Seto K."/>
            <person name="Myers J."/>
            <person name="Bonds A."/>
            <person name="Quandt C.A."/>
            <person name="Barry K."/>
            <person name="Liu P."/>
            <person name="Grigoriev I."/>
            <person name="Longcore J.E."/>
            <person name="James T.Y."/>
        </authorList>
    </citation>
    <scope>NUCLEOTIDE SEQUENCE</scope>
    <source>
        <strain evidence="5">JEL0318</strain>
    </source>
</reference>
<dbReference type="InterPro" id="IPR011009">
    <property type="entry name" value="Kinase-like_dom_sf"/>
</dbReference>
<evidence type="ECO:0000256" key="2">
    <source>
        <dbReference type="ARBA" id="ARBA00022840"/>
    </source>
</evidence>
<dbReference type="InterPro" id="IPR000719">
    <property type="entry name" value="Prot_kinase_dom"/>
</dbReference>
<evidence type="ECO:0000256" key="3">
    <source>
        <dbReference type="PROSITE-ProRule" id="PRU10141"/>
    </source>
</evidence>
<dbReference type="SMART" id="SM00220">
    <property type="entry name" value="S_TKc"/>
    <property type="match status" value="1"/>
</dbReference>